<sequence>LRQVVEPRQLRLHSVVRARGVFVALEVFRGIRPVALPRHPASPPCTTQSMISGSVTPLMLGTPLTST</sequence>
<organism evidence="1 2">
    <name type="scientific">Mycena rosella</name>
    <name type="common">Pink bonnet</name>
    <name type="synonym">Agaricus rosellus</name>
    <dbReference type="NCBI Taxonomy" id="1033263"/>
    <lineage>
        <taxon>Eukaryota</taxon>
        <taxon>Fungi</taxon>
        <taxon>Dikarya</taxon>
        <taxon>Basidiomycota</taxon>
        <taxon>Agaricomycotina</taxon>
        <taxon>Agaricomycetes</taxon>
        <taxon>Agaricomycetidae</taxon>
        <taxon>Agaricales</taxon>
        <taxon>Marasmiineae</taxon>
        <taxon>Mycenaceae</taxon>
        <taxon>Mycena</taxon>
    </lineage>
</organism>
<comment type="caution">
    <text evidence="1">The sequence shown here is derived from an EMBL/GenBank/DDBJ whole genome shotgun (WGS) entry which is preliminary data.</text>
</comment>
<feature type="non-terminal residue" evidence="1">
    <location>
        <position position="67"/>
    </location>
</feature>
<gene>
    <name evidence="1" type="ORF">B0H17DRAFT_1084680</name>
</gene>
<evidence type="ECO:0000313" key="1">
    <source>
        <dbReference type="EMBL" id="KAJ7671934.1"/>
    </source>
</evidence>
<name>A0AAD7D169_MYCRO</name>
<proteinExistence type="predicted"/>
<reference evidence="1" key="1">
    <citation type="submission" date="2023-03" db="EMBL/GenBank/DDBJ databases">
        <title>Massive genome expansion in bonnet fungi (Mycena s.s.) driven by repeated elements and novel gene families across ecological guilds.</title>
        <authorList>
            <consortium name="Lawrence Berkeley National Laboratory"/>
            <person name="Harder C.B."/>
            <person name="Miyauchi S."/>
            <person name="Viragh M."/>
            <person name="Kuo A."/>
            <person name="Thoen E."/>
            <person name="Andreopoulos B."/>
            <person name="Lu D."/>
            <person name="Skrede I."/>
            <person name="Drula E."/>
            <person name="Henrissat B."/>
            <person name="Morin E."/>
            <person name="Kohler A."/>
            <person name="Barry K."/>
            <person name="LaButti K."/>
            <person name="Morin E."/>
            <person name="Salamov A."/>
            <person name="Lipzen A."/>
            <person name="Mereny Z."/>
            <person name="Hegedus B."/>
            <person name="Baldrian P."/>
            <person name="Stursova M."/>
            <person name="Weitz H."/>
            <person name="Taylor A."/>
            <person name="Grigoriev I.V."/>
            <person name="Nagy L.G."/>
            <person name="Martin F."/>
            <person name="Kauserud H."/>
        </authorList>
    </citation>
    <scope>NUCLEOTIDE SEQUENCE</scope>
    <source>
        <strain evidence="1">CBHHK067</strain>
    </source>
</reference>
<keyword evidence="2" id="KW-1185">Reference proteome</keyword>
<protein>
    <submittedName>
        <fullName evidence="1">Uncharacterized protein</fullName>
    </submittedName>
</protein>
<dbReference type="Proteomes" id="UP001221757">
    <property type="component" value="Unassembled WGS sequence"/>
</dbReference>
<dbReference type="AlphaFoldDB" id="A0AAD7D169"/>
<feature type="non-terminal residue" evidence="1">
    <location>
        <position position="1"/>
    </location>
</feature>
<dbReference type="EMBL" id="JARKIE010000170">
    <property type="protein sequence ID" value="KAJ7671934.1"/>
    <property type="molecule type" value="Genomic_DNA"/>
</dbReference>
<accession>A0AAD7D169</accession>
<evidence type="ECO:0000313" key="2">
    <source>
        <dbReference type="Proteomes" id="UP001221757"/>
    </source>
</evidence>